<dbReference type="InterPro" id="IPR011711">
    <property type="entry name" value="GntR_C"/>
</dbReference>
<evidence type="ECO:0000313" key="6">
    <source>
        <dbReference type="Proteomes" id="UP001500767"/>
    </source>
</evidence>
<evidence type="ECO:0000313" key="5">
    <source>
        <dbReference type="EMBL" id="GAA3569032.1"/>
    </source>
</evidence>
<dbReference type="InterPro" id="IPR000524">
    <property type="entry name" value="Tscrpt_reg_HTH_GntR"/>
</dbReference>
<dbReference type="SMART" id="SM00345">
    <property type="entry name" value="HTH_GNTR"/>
    <property type="match status" value="1"/>
</dbReference>
<dbReference type="SUPFAM" id="SSF46785">
    <property type="entry name" value="Winged helix' DNA-binding domain"/>
    <property type="match status" value="1"/>
</dbReference>
<name>A0ABP6XNV7_9ACTN</name>
<dbReference type="CDD" id="cd07377">
    <property type="entry name" value="WHTH_GntR"/>
    <property type="match status" value="1"/>
</dbReference>
<dbReference type="InterPro" id="IPR008920">
    <property type="entry name" value="TF_FadR/GntR_C"/>
</dbReference>
<evidence type="ECO:0000256" key="1">
    <source>
        <dbReference type="ARBA" id="ARBA00023015"/>
    </source>
</evidence>
<organism evidence="5 6">
    <name type="scientific">Microlunatus spumicola</name>
    <dbReference type="NCBI Taxonomy" id="81499"/>
    <lineage>
        <taxon>Bacteria</taxon>
        <taxon>Bacillati</taxon>
        <taxon>Actinomycetota</taxon>
        <taxon>Actinomycetes</taxon>
        <taxon>Propionibacteriales</taxon>
        <taxon>Propionibacteriaceae</taxon>
        <taxon>Microlunatus</taxon>
    </lineage>
</organism>
<dbReference type="InterPro" id="IPR036390">
    <property type="entry name" value="WH_DNA-bd_sf"/>
</dbReference>
<proteinExistence type="predicted"/>
<gene>
    <name evidence="5" type="ORF">GCM10022197_26600</name>
</gene>
<dbReference type="Proteomes" id="UP001500767">
    <property type="component" value="Unassembled WGS sequence"/>
</dbReference>
<sequence>MTEPRASDRAYDLLLEMILDLRLPPGSVVNEAQLAADVGFGRMPVREAVARLVTDRFITVVPRRGTFVTPVGLEDVLDMFEAREAIECGVAYIAARRATDADLAELRVLVAAADRARAGDRAEEYLLDDQRIHAFLVRMAGNGLLQDAAERLLQHNLRFWRSYWATRPAQHSSMLSHEALLVALEARDPEAAERAMREHIAVSRELLQDVFLR</sequence>
<protein>
    <submittedName>
        <fullName evidence="5">GntR family transcriptional regulator</fullName>
    </submittedName>
</protein>
<dbReference type="Gene3D" id="1.10.10.10">
    <property type="entry name" value="Winged helix-like DNA-binding domain superfamily/Winged helix DNA-binding domain"/>
    <property type="match status" value="1"/>
</dbReference>
<reference evidence="6" key="1">
    <citation type="journal article" date="2019" name="Int. J. Syst. Evol. Microbiol.">
        <title>The Global Catalogue of Microorganisms (GCM) 10K type strain sequencing project: providing services to taxonomists for standard genome sequencing and annotation.</title>
        <authorList>
            <consortium name="The Broad Institute Genomics Platform"/>
            <consortium name="The Broad Institute Genome Sequencing Center for Infectious Disease"/>
            <person name="Wu L."/>
            <person name="Ma J."/>
        </authorList>
    </citation>
    <scope>NUCLEOTIDE SEQUENCE [LARGE SCALE GENOMIC DNA]</scope>
    <source>
        <strain evidence="6">JCM 16540</strain>
    </source>
</reference>
<evidence type="ECO:0000256" key="3">
    <source>
        <dbReference type="ARBA" id="ARBA00023163"/>
    </source>
</evidence>
<evidence type="ECO:0000259" key="4">
    <source>
        <dbReference type="PROSITE" id="PS50949"/>
    </source>
</evidence>
<dbReference type="Gene3D" id="1.20.120.530">
    <property type="entry name" value="GntR ligand-binding domain-like"/>
    <property type="match status" value="1"/>
</dbReference>
<dbReference type="SMART" id="SM00895">
    <property type="entry name" value="FCD"/>
    <property type="match status" value="1"/>
</dbReference>
<feature type="domain" description="HTH gntR-type" evidence="4">
    <location>
        <begin position="4"/>
        <end position="71"/>
    </location>
</feature>
<keyword evidence="6" id="KW-1185">Reference proteome</keyword>
<dbReference type="PANTHER" id="PTHR43537:SF5">
    <property type="entry name" value="UXU OPERON TRANSCRIPTIONAL REGULATOR"/>
    <property type="match status" value="1"/>
</dbReference>
<evidence type="ECO:0000256" key="2">
    <source>
        <dbReference type="ARBA" id="ARBA00023125"/>
    </source>
</evidence>
<dbReference type="Pfam" id="PF07729">
    <property type="entry name" value="FCD"/>
    <property type="match status" value="1"/>
</dbReference>
<dbReference type="RefSeq" id="WP_204913140.1">
    <property type="nucleotide sequence ID" value="NZ_BAAAYR010000004.1"/>
</dbReference>
<keyword evidence="3" id="KW-0804">Transcription</keyword>
<dbReference type="InterPro" id="IPR036388">
    <property type="entry name" value="WH-like_DNA-bd_sf"/>
</dbReference>
<dbReference type="PROSITE" id="PS50949">
    <property type="entry name" value="HTH_GNTR"/>
    <property type="match status" value="1"/>
</dbReference>
<dbReference type="SUPFAM" id="SSF48008">
    <property type="entry name" value="GntR ligand-binding domain-like"/>
    <property type="match status" value="1"/>
</dbReference>
<dbReference type="PANTHER" id="PTHR43537">
    <property type="entry name" value="TRANSCRIPTIONAL REGULATOR, GNTR FAMILY"/>
    <property type="match status" value="1"/>
</dbReference>
<keyword evidence="1" id="KW-0805">Transcription regulation</keyword>
<keyword evidence="2" id="KW-0238">DNA-binding</keyword>
<comment type="caution">
    <text evidence="5">The sequence shown here is derived from an EMBL/GenBank/DDBJ whole genome shotgun (WGS) entry which is preliminary data.</text>
</comment>
<dbReference type="EMBL" id="BAAAYR010000004">
    <property type="protein sequence ID" value="GAA3569032.1"/>
    <property type="molecule type" value="Genomic_DNA"/>
</dbReference>
<dbReference type="Pfam" id="PF00392">
    <property type="entry name" value="GntR"/>
    <property type="match status" value="1"/>
</dbReference>
<accession>A0ABP6XNV7</accession>